<proteinExistence type="inferred from homology"/>
<evidence type="ECO:0000256" key="3">
    <source>
        <dbReference type="SAM" id="MobiDB-lite"/>
    </source>
</evidence>
<feature type="region of interest" description="Disordered" evidence="3">
    <location>
        <begin position="71"/>
        <end position="267"/>
    </location>
</feature>
<dbReference type="GO" id="GO:0003676">
    <property type="term" value="F:nucleic acid binding"/>
    <property type="evidence" value="ECO:0007669"/>
    <property type="project" value="InterPro"/>
</dbReference>
<keyword evidence="2" id="KW-0809">Transit peptide</keyword>
<dbReference type="Gene3D" id="1.25.70.10">
    <property type="entry name" value="Transcription termination factor 3, mitochondrial"/>
    <property type="match status" value="1"/>
</dbReference>
<feature type="compositionally biased region" description="Polar residues" evidence="3">
    <location>
        <begin position="193"/>
        <end position="214"/>
    </location>
</feature>
<sequence>MATIIRVFSLWRLSCSAPVVSTRYSRTPLSLLLTDGASPAIGYYCRGTRKVATAPAISIELKLRDKERKNIKVKADSSSVGARSVPRHTSDRSSSQSTAHEAVTGNKKQIKYRKPKLAVDQLKASIQKRKNENKLKHEAKVKHEGKETKLKHEAKDNKRAKKEMERQAVPHKPVEVDKVRTEAPPTAPPTGFSRESAQSAKLPSKQSGKSQQVTEGAKPKILPKDLAKALLELKGEKKDTGERTEEKNGDLKENPSLKKKKNKKVKISDSTYLDHSKWRPHLSDYHRHEQEELVTQLQEKFKLDLSSFKSHLSHPSVIGTSIPDIDQRIKSLTEAGFSETEVASIVPSIPFIIEVDWKRFYKVCQVFDEFGINWGTFLEQKYISNLVIGTRCIEVLEKNLATLKKIGFESSKMAEILFENPILLSCPMSDQVYRILAEAAGFGFNIKWIRSILIKALTSRPVKVAALTPNTPKVMKILSDLGIPPEFMMTSYPPFFLIDDTHLYSIIRILSTAPLYLDTSHIVYLIRSCPQDVASIKDLKGLQQKLTDFKDLLSPVLNMSDVLMCFHKIPSFVNQSHSISGTVSLFEGFGFSFEEARHVISKSPTILVQDKASLRHRIELFLSLKNSKPLKTTHVFTHPLMNFTKTDEFFTSRFNYTQRHNPSLLDASKAAQIFSGSDESFAALFGSTATSYIEEAVKAEWISPEYGQHRLKLHKKGN</sequence>
<protein>
    <recommendedName>
        <fullName evidence="6">mTERF domain-containing protein 1, mitochondrial</fullName>
    </recommendedName>
</protein>
<dbReference type="InParanoid" id="A0A1X7UYR1"/>
<dbReference type="InterPro" id="IPR003690">
    <property type="entry name" value="MTERF"/>
</dbReference>
<reference evidence="5" key="1">
    <citation type="submission" date="2017-05" db="UniProtKB">
        <authorList>
            <consortium name="EnsemblMetazoa"/>
        </authorList>
    </citation>
    <scope>IDENTIFICATION</scope>
</reference>
<dbReference type="Pfam" id="PF02536">
    <property type="entry name" value="mTERF"/>
    <property type="match status" value="1"/>
</dbReference>
<name>A0A1X7UYR1_AMPQE</name>
<dbReference type="eggNOG" id="ENOG502SWNX">
    <property type="taxonomic scope" value="Eukaryota"/>
</dbReference>
<evidence type="ECO:0000313" key="5">
    <source>
        <dbReference type="EnsemblMetazoa" id="Aqu2.1.32913_001"/>
    </source>
</evidence>
<comment type="similarity">
    <text evidence="1">Belongs to the mTERF family.</text>
</comment>
<feature type="compositionally biased region" description="Basic and acidic residues" evidence="3">
    <location>
        <begin position="222"/>
        <end position="256"/>
    </location>
</feature>
<evidence type="ECO:0000256" key="1">
    <source>
        <dbReference type="ARBA" id="ARBA00007692"/>
    </source>
</evidence>
<evidence type="ECO:0008006" key="6">
    <source>
        <dbReference type="Google" id="ProtNLM"/>
    </source>
</evidence>
<accession>A0A1X7UYR1</accession>
<organism evidence="5">
    <name type="scientific">Amphimedon queenslandica</name>
    <name type="common">Sponge</name>
    <dbReference type="NCBI Taxonomy" id="400682"/>
    <lineage>
        <taxon>Eukaryota</taxon>
        <taxon>Metazoa</taxon>
        <taxon>Porifera</taxon>
        <taxon>Demospongiae</taxon>
        <taxon>Heteroscleromorpha</taxon>
        <taxon>Haplosclerida</taxon>
        <taxon>Niphatidae</taxon>
        <taxon>Amphimedon</taxon>
    </lineage>
</organism>
<feature type="chain" id="PRO_5010860518" description="mTERF domain-containing protein 1, mitochondrial" evidence="4">
    <location>
        <begin position="17"/>
        <end position="718"/>
    </location>
</feature>
<dbReference type="EnsemblMetazoa" id="Aqu2.1.32913_001">
    <property type="protein sequence ID" value="Aqu2.1.32913_001"/>
    <property type="gene ID" value="Aqu2.1.32913"/>
</dbReference>
<feature type="compositionally biased region" description="Basic and acidic residues" evidence="3">
    <location>
        <begin position="129"/>
        <end position="181"/>
    </location>
</feature>
<evidence type="ECO:0000256" key="2">
    <source>
        <dbReference type="ARBA" id="ARBA00022946"/>
    </source>
</evidence>
<dbReference type="InterPro" id="IPR038538">
    <property type="entry name" value="MTERF_sf"/>
</dbReference>
<dbReference type="AlphaFoldDB" id="A0A1X7UYR1"/>
<feature type="signal peptide" evidence="4">
    <location>
        <begin position="1"/>
        <end position="16"/>
    </location>
</feature>
<keyword evidence="4" id="KW-0732">Signal</keyword>
<evidence type="ECO:0000256" key="4">
    <source>
        <dbReference type="SAM" id="SignalP"/>
    </source>
</evidence>